<dbReference type="Proteomes" id="UP000000493">
    <property type="component" value="Chromosome"/>
</dbReference>
<dbReference type="EMBL" id="CP002859">
    <property type="protein sequence ID" value="AEI50329.1"/>
    <property type="molecule type" value="Genomic_DNA"/>
</dbReference>
<dbReference type="KEGG" id="rsi:Runsl_3976"/>
<protein>
    <recommendedName>
        <fullName evidence="3">Gliding motility-associated C-terminal domain-containing protein</fullName>
    </recommendedName>
</protein>
<sequence length="498" mass="55634">MFTEKAHLMQFWEKLYHIRIVVLQQLSLVLSLRKHMLLMGVHFVFFSTFGQQIVDNQCNVIPPGELTGDFKLVNGVGCAPLRVKVSNQQIISVENRYIFDYKGGNPYAYNTTADSNFTYTKSGIYYVMKLSKTTAGVLQRACRVVTVQNRTAPEFKVLVCSNGSVNLRITNHAVTEYEEYVIEWGDGNVTIMNRLNLSAQYRYRDVSSKQITVQGRHRISNCGEKSTQTISLETINKPAAISKLEILDASAGELTISNPNELELELYRQEGGGTFRTLGTTVKNSVEKVKVLVDTNRMFCYKIKARDSCVAALESNVVCTAFLKVIPEPEANGISFTPYRNPSDVKSVAVKRNDVLWWKPAINQFFKSDTEGQCGKDACYRLEITTQGATILSNRICVGPPPSLCNLLGSLFVPDVFTPNGDGVNDLLEIKGEIDGESQTLIYDRWGSVIFRSSVNVRHWNGSINGSPAPAGVYLYHIKVTDKIGRTFIKRGTVSLLR</sequence>
<gene>
    <name evidence="1" type="ordered locus">Runsl_3976</name>
</gene>
<accession>A0A7U3ZN99</accession>
<organism evidence="1 2">
    <name type="scientific">Runella slithyformis (strain ATCC 29530 / DSM 19594 / LMG 11500 / NCIMB 11436 / LSU 4)</name>
    <dbReference type="NCBI Taxonomy" id="761193"/>
    <lineage>
        <taxon>Bacteria</taxon>
        <taxon>Pseudomonadati</taxon>
        <taxon>Bacteroidota</taxon>
        <taxon>Cytophagia</taxon>
        <taxon>Cytophagales</taxon>
        <taxon>Spirosomataceae</taxon>
        <taxon>Runella</taxon>
    </lineage>
</organism>
<dbReference type="AlphaFoldDB" id="A0A7U3ZN99"/>
<evidence type="ECO:0008006" key="3">
    <source>
        <dbReference type="Google" id="ProtNLM"/>
    </source>
</evidence>
<name>A0A7U3ZN99_RUNSL</name>
<evidence type="ECO:0000313" key="2">
    <source>
        <dbReference type="Proteomes" id="UP000000493"/>
    </source>
</evidence>
<dbReference type="NCBIfam" id="TIGR04131">
    <property type="entry name" value="Bac_Flav_CTERM"/>
    <property type="match status" value="1"/>
</dbReference>
<reference evidence="1 2" key="2">
    <citation type="journal article" date="2012" name="Stand. Genomic Sci.">
        <title>Complete genome sequence of the aquatic bacterium Runella slithyformis type strain (LSU 4(T)).</title>
        <authorList>
            <person name="Copeland A."/>
            <person name="Zhang X."/>
            <person name="Misra M."/>
            <person name="Lapidus A."/>
            <person name="Nolan M."/>
            <person name="Lucas S."/>
            <person name="Deshpande S."/>
            <person name="Cheng J.F."/>
            <person name="Tapia R."/>
            <person name="Goodwin L.A."/>
            <person name="Pitluck S."/>
            <person name="Liolios K."/>
            <person name="Pagani I."/>
            <person name="Ivanova N."/>
            <person name="Mikhailova N."/>
            <person name="Pati A."/>
            <person name="Chen A."/>
            <person name="Palaniappan K."/>
            <person name="Land M."/>
            <person name="Hauser L."/>
            <person name="Pan C."/>
            <person name="Jeffries C.D."/>
            <person name="Detter J.C."/>
            <person name="Brambilla E.M."/>
            <person name="Rohde M."/>
            <person name="Djao O.D."/>
            <person name="Goker M."/>
            <person name="Sikorski J."/>
            <person name="Tindall B.J."/>
            <person name="Woyke T."/>
            <person name="Bristow J."/>
            <person name="Eisen J.A."/>
            <person name="Markowitz V."/>
            <person name="Hugenholtz P."/>
            <person name="Kyrpides N.C."/>
            <person name="Klenk H.P."/>
            <person name="Mavromatis K."/>
        </authorList>
    </citation>
    <scope>NUCLEOTIDE SEQUENCE [LARGE SCALE GENOMIC DNA]</scope>
    <source>
        <strain evidence="2">ATCC 29530 / DSM 19594 / LMG 11500 / NCIMB 11436 / LSU 4</strain>
    </source>
</reference>
<reference evidence="2" key="1">
    <citation type="submission" date="2011-06" db="EMBL/GenBank/DDBJ databases">
        <title>The complete genome of chromosome of Runella slithyformis DSM 19594.</title>
        <authorList>
            <consortium name="US DOE Joint Genome Institute (JGI-PGF)"/>
            <person name="Lucas S."/>
            <person name="Han J."/>
            <person name="Lapidus A."/>
            <person name="Bruce D."/>
            <person name="Goodwin L."/>
            <person name="Pitluck S."/>
            <person name="Peters L."/>
            <person name="Kyrpides N."/>
            <person name="Mavromatis K."/>
            <person name="Ivanova N."/>
            <person name="Ovchinnikova G."/>
            <person name="Zhang X."/>
            <person name="Misra M."/>
            <person name="Detter J.C."/>
            <person name="Tapia R."/>
            <person name="Han C."/>
            <person name="Land M."/>
            <person name="Hauser L."/>
            <person name="Markowitz V."/>
            <person name="Cheng J.-F."/>
            <person name="Hugenholtz P."/>
            <person name="Woyke T."/>
            <person name="Wu D."/>
            <person name="Tindall B."/>
            <person name="Faehrich R."/>
            <person name="Brambilla E."/>
            <person name="Klenk H.-P."/>
            <person name="Eisen J.A."/>
        </authorList>
    </citation>
    <scope>NUCLEOTIDE SEQUENCE [LARGE SCALE GENOMIC DNA]</scope>
    <source>
        <strain evidence="2">ATCC 29530 / DSM 19594 / LMG 11500 / NCIMB 11436 / LSU 4</strain>
    </source>
</reference>
<proteinExistence type="predicted"/>
<keyword evidence="2" id="KW-1185">Reference proteome</keyword>
<evidence type="ECO:0000313" key="1">
    <source>
        <dbReference type="EMBL" id="AEI50329.1"/>
    </source>
</evidence>
<dbReference type="InterPro" id="IPR026341">
    <property type="entry name" value="T9SS_type_B"/>
</dbReference>
<dbReference type="Pfam" id="PF13585">
    <property type="entry name" value="CHU_C"/>
    <property type="match status" value="1"/>
</dbReference>